<comment type="caution">
    <text evidence="1">The sequence shown here is derived from an EMBL/GenBank/DDBJ whole genome shotgun (WGS) entry which is preliminary data.</text>
</comment>
<protein>
    <submittedName>
        <fullName evidence="1">Uncharacterized protein</fullName>
    </submittedName>
</protein>
<reference evidence="1" key="1">
    <citation type="journal article" date="2019" name="bioRxiv">
        <title>The Genome of the Zebra Mussel, Dreissena polymorpha: A Resource for Invasive Species Research.</title>
        <authorList>
            <person name="McCartney M.A."/>
            <person name="Auch B."/>
            <person name="Kono T."/>
            <person name="Mallez S."/>
            <person name="Zhang Y."/>
            <person name="Obille A."/>
            <person name="Becker A."/>
            <person name="Abrahante J.E."/>
            <person name="Garbe J."/>
            <person name="Badalamenti J.P."/>
            <person name="Herman A."/>
            <person name="Mangelson H."/>
            <person name="Liachko I."/>
            <person name="Sullivan S."/>
            <person name="Sone E.D."/>
            <person name="Koren S."/>
            <person name="Silverstein K.A.T."/>
            <person name="Beckman K.B."/>
            <person name="Gohl D.M."/>
        </authorList>
    </citation>
    <scope>NUCLEOTIDE SEQUENCE</scope>
    <source>
        <strain evidence="1">Duluth1</strain>
        <tissue evidence="1">Whole animal</tissue>
    </source>
</reference>
<accession>A0A9D4CT94</accession>
<dbReference type="Gene3D" id="3.40.50.10140">
    <property type="entry name" value="Toll/interleukin-1 receptor homology (TIR) domain"/>
    <property type="match status" value="1"/>
</dbReference>
<organism evidence="1 2">
    <name type="scientific">Dreissena polymorpha</name>
    <name type="common">Zebra mussel</name>
    <name type="synonym">Mytilus polymorpha</name>
    <dbReference type="NCBI Taxonomy" id="45954"/>
    <lineage>
        <taxon>Eukaryota</taxon>
        <taxon>Metazoa</taxon>
        <taxon>Spiralia</taxon>
        <taxon>Lophotrochozoa</taxon>
        <taxon>Mollusca</taxon>
        <taxon>Bivalvia</taxon>
        <taxon>Autobranchia</taxon>
        <taxon>Heteroconchia</taxon>
        <taxon>Euheterodonta</taxon>
        <taxon>Imparidentia</taxon>
        <taxon>Neoheterodontei</taxon>
        <taxon>Myida</taxon>
        <taxon>Dreissenoidea</taxon>
        <taxon>Dreissenidae</taxon>
        <taxon>Dreissena</taxon>
    </lineage>
</organism>
<dbReference type="EMBL" id="JAIWYP010000012">
    <property type="protein sequence ID" value="KAH3730252.1"/>
    <property type="molecule type" value="Genomic_DNA"/>
</dbReference>
<dbReference type="Proteomes" id="UP000828390">
    <property type="component" value="Unassembled WGS sequence"/>
</dbReference>
<dbReference type="InterPro" id="IPR035897">
    <property type="entry name" value="Toll_tir_struct_dom_sf"/>
</dbReference>
<name>A0A9D4CT94_DREPO</name>
<dbReference type="AlphaFoldDB" id="A0A9D4CT94"/>
<dbReference type="SUPFAM" id="SSF52200">
    <property type="entry name" value="Toll/Interleukin receptor TIR domain"/>
    <property type="match status" value="1"/>
</dbReference>
<keyword evidence="2" id="KW-1185">Reference proteome</keyword>
<evidence type="ECO:0000313" key="1">
    <source>
        <dbReference type="EMBL" id="KAH3730252.1"/>
    </source>
</evidence>
<evidence type="ECO:0000313" key="2">
    <source>
        <dbReference type="Proteomes" id="UP000828390"/>
    </source>
</evidence>
<proteinExistence type="predicted"/>
<reference evidence="1" key="2">
    <citation type="submission" date="2020-11" db="EMBL/GenBank/DDBJ databases">
        <authorList>
            <person name="McCartney M.A."/>
            <person name="Auch B."/>
            <person name="Kono T."/>
            <person name="Mallez S."/>
            <person name="Becker A."/>
            <person name="Gohl D.M."/>
            <person name="Silverstein K.A.T."/>
            <person name="Koren S."/>
            <person name="Bechman K.B."/>
            <person name="Herman A."/>
            <person name="Abrahante J.E."/>
            <person name="Garbe J."/>
        </authorList>
    </citation>
    <scope>NUCLEOTIDE SEQUENCE</scope>
    <source>
        <strain evidence="1">Duluth1</strain>
        <tissue evidence="1">Whole animal</tissue>
    </source>
</reference>
<gene>
    <name evidence="1" type="ORF">DPMN_056234</name>
</gene>
<sequence length="87" mass="9880">MHFAYDAFVSLNQNDPVDTQFVRNLIEELEGRRGLRLYVPGRDDLSGATRPIDTADEIATQWVHNAKNEISYVFLAMVHTLICVSIT</sequence>